<feature type="compositionally biased region" description="Basic and acidic residues" evidence="1">
    <location>
        <begin position="426"/>
        <end position="452"/>
    </location>
</feature>
<dbReference type="RefSeq" id="WP_171778584.1">
    <property type="nucleotide sequence ID" value="NZ_CP045273.1"/>
</dbReference>
<geneLocation type="plasmid" evidence="3">
    <name>pfdu301a</name>
</geneLocation>
<feature type="compositionally biased region" description="Polar residues" evidence="1">
    <location>
        <begin position="1"/>
        <end position="20"/>
    </location>
</feature>
<feature type="compositionally biased region" description="Polar residues" evidence="1">
    <location>
        <begin position="242"/>
        <end position="254"/>
    </location>
</feature>
<evidence type="ECO:0000313" key="2">
    <source>
        <dbReference type="EMBL" id="QJX80589.1"/>
    </source>
</evidence>
<dbReference type="EMBL" id="CP045273">
    <property type="protein sequence ID" value="QJX80589.1"/>
    <property type="molecule type" value="Genomic_DNA"/>
</dbReference>
<evidence type="ECO:0000313" key="3">
    <source>
        <dbReference type="Proteomes" id="UP000501076"/>
    </source>
</evidence>
<dbReference type="AlphaFoldDB" id="A0A6M6E646"/>
<gene>
    <name evidence="2" type="ORF">FDZ14_31355</name>
</gene>
<feature type="region of interest" description="Disordered" evidence="1">
    <location>
        <begin position="1"/>
        <end position="23"/>
    </location>
</feature>
<reference evidence="2 3" key="1">
    <citation type="submission" date="2019-10" db="EMBL/GenBank/DDBJ databases">
        <title>Complete genome sequences for adaption low water activity.</title>
        <authorList>
            <person name="Zhao L."/>
            <person name="Zhong J."/>
        </authorList>
    </citation>
    <scope>NUCLEOTIDE SEQUENCE [LARGE SCALE GENOMIC DNA]</scope>
    <source>
        <strain evidence="2 3">FDU301</strain>
        <plasmid evidence="3">pfdu301a</plasmid>
    </source>
</reference>
<organism evidence="2 3">
    <name type="scientific">Priestia megaterium</name>
    <name type="common">Bacillus megaterium</name>
    <dbReference type="NCBI Taxonomy" id="1404"/>
    <lineage>
        <taxon>Bacteria</taxon>
        <taxon>Bacillati</taxon>
        <taxon>Bacillota</taxon>
        <taxon>Bacilli</taxon>
        <taxon>Bacillales</taxon>
        <taxon>Bacillaceae</taxon>
        <taxon>Priestia</taxon>
    </lineage>
</organism>
<protein>
    <submittedName>
        <fullName evidence="2">Uncharacterized protein</fullName>
    </submittedName>
</protein>
<accession>A0A6M6E646</accession>
<proteinExistence type="predicted"/>
<sequence length="472" mass="54062">MKVELNQSQTTSIQNTSKNKGGNKKDIFEILFNQNLQEKKEASKQSTSSKENVLIPAKKLVELEEKMTSAKEKTAVTEVINELLKVNKLKSNFNDESIQLKDISALKKELINKENNLSLELSVKDLKELIKKIEQSTNQKIEFSLSKKEGSPKEVTLVNEVSLNKDIKNKDNLKKGSLEVNDIELDKDSLKVSDKHSGVHNINKELEESNLKDRNISTKDTKVLDHQEVSEQGNKINEHSNKLSNNTKIDDSNNLDINNEQEIALNLKISSLNHKEQVDSKEKIQNNLLARLGSDGSTHSSKEEDIFSELKKHRLELDSLEPKHISHTEVEHNNWQVTSEKKSQLKLDDWVDTFKQEIDKLADFRIENKQKVSMLLKEQDEQLRILVEKKGSYILIEAKVTDKMTDNLNIILAEIQSEMKEKGIEVKVDIKQDQDSKKENNDSGDEEKDKRQNNQQQQGGQNDDRQHDQSAK</sequence>
<name>A0A6M6E646_PRIMG</name>
<feature type="region of interest" description="Disordered" evidence="1">
    <location>
        <begin position="426"/>
        <end position="472"/>
    </location>
</feature>
<keyword evidence="2" id="KW-0614">Plasmid</keyword>
<dbReference type="Proteomes" id="UP000501076">
    <property type="component" value="Plasmid pFDU301A"/>
</dbReference>
<feature type="compositionally biased region" description="Basic and acidic residues" evidence="1">
    <location>
        <begin position="462"/>
        <end position="472"/>
    </location>
</feature>
<feature type="region of interest" description="Disordered" evidence="1">
    <location>
        <begin position="229"/>
        <end position="254"/>
    </location>
</feature>
<evidence type="ECO:0000256" key="1">
    <source>
        <dbReference type="SAM" id="MobiDB-lite"/>
    </source>
</evidence>